<name>A0A7J6AGJ1_AMEME</name>
<feature type="region of interest" description="Disordered" evidence="1">
    <location>
        <begin position="69"/>
        <end position="100"/>
    </location>
</feature>
<keyword evidence="2" id="KW-1133">Transmembrane helix</keyword>
<keyword evidence="2" id="KW-0472">Membrane</keyword>
<evidence type="ECO:0000256" key="1">
    <source>
        <dbReference type="SAM" id="MobiDB-lite"/>
    </source>
</evidence>
<dbReference type="Proteomes" id="UP000593565">
    <property type="component" value="Unassembled WGS sequence"/>
</dbReference>
<feature type="compositionally biased region" description="Basic residues" evidence="1">
    <location>
        <begin position="85"/>
        <end position="100"/>
    </location>
</feature>
<organism evidence="3 4">
    <name type="scientific">Ameiurus melas</name>
    <name type="common">Black bullhead</name>
    <name type="synonym">Silurus melas</name>
    <dbReference type="NCBI Taxonomy" id="219545"/>
    <lineage>
        <taxon>Eukaryota</taxon>
        <taxon>Metazoa</taxon>
        <taxon>Chordata</taxon>
        <taxon>Craniata</taxon>
        <taxon>Vertebrata</taxon>
        <taxon>Euteleostomi</taxon>
        <taxon>Actinopterygii</taxon>
        <taxon>Neopterygii</taxon>
        <taxon>Teleostei</taxon>
        <taxon>Ostariophysi</taxon>
        <taxon>Siluriformes</taxon>
        <taxon>Ictaluridae</taxon>
        <taxon>Ameiurus</taxon>
    </lineage>
</organism>
<reference evidence="3 4" key="1">
    <citation type="submission" date="2020-02" db="EMBL/GenBank/DDBJ databases">
        <title>A chromosome-scale genome assembly of the black bullhead catfish (Ameiurus melas).</title>
        <authorList>
            <person name="Wen M."/>
            <person name="Zham M."/>
            <person name="Cabau C."/>
            <person name="Klopp C."/>
            <person name="Donnadieu C."/>
            <person name="Roques C."/>
            <person name="Bouchez O."/>
            <person name="Lampietro C."/>
            <person name="Jouanno E."/>
            <person name="Herpin A."/>
            <person name="Louis A."/>
            <person name="Berthelot C."/>
            <person name="Parey E."/>
            <person name="Roest-Crollius H."/>
            <person name="Braasch I."/>
            <person name="Postlethwait J."/>
            <person name="Robinson-Rechavi M."/>
            <person name="Echchiki A."/>
            <person name="Begum T."/>
            <person name="Montfort J."/>
            <person name="Schartl M."/>
            <person name="Bobe J."/>
            <person name="Guiguen Y."/>
        </authorList>
    </citation>
    <scope>NUCLEOTIDE SEQUENCE [LARGE SCALE GENOMIC DNA]</scope>
    <source>
        <strain evidence="3">M_S1</strain>
        <tissue evidence="3">Blood</tissue>
    </source>
</reference>
<gene>
    <name evidence="3" type="ORF">AMELA_G00147220</name>
</gene>
<dbReference type="EMBL" id="JAAGNN010000012">
    <property type="protein sequence ID" value="KAF4082035.1"/>
    <property type="molecule type" value="Genomic_DNA"/>
</dbReference>
<keyword evidence="4" id="KW-1185">Reference proteome</keyword>
<sequence length="100" mass="11307">MEMGWTTWLELGSQSQGSQCIVLSLWWWYPSLTAVLNFGVLCVSYMFTDSDNSDILPLLCASAEYTPPSPTPLPTGESHTSDHHRTTHKHQAHNNRYHST</sequence>
<feature type="non-terminal residue" evidence="3">
    <location>
        <position position="100"/>
    </location>
</feature>
<accession>A0A7J6AGJ1</accession>
<protein>
    <submittedName>
        <fullName evidence="3">Uncharacterized protein</fullName>
    </submittedName>
</protein>
<dbReference type="AlphaFoldDB" id="A0A7J6AGJ1"/>
<evidence type="ECO:0000313" key="3">
    <source>
        <dbReference type="EMBL" id="KAF4082035.1"/>
    </source>
</evidence>
<evidence type="ECO:0000313" key="4">
    <source>
        <dbReference type="Proteomes" id="UP000593565"/>
    </source>
</evidence>
<proteinExistence type="predicted"/>
<feature type="transmembrane region" description="Helical" evidence="2">
    <location>
        <begin position="26"/>
        <end position="47"/>
    </location>
</feature>
<evidence type="ECO:0000256" key="2">
    <source>
        <dbReference type="SAM" id="Phobius"/>
    </source>
</evidence>
<keyword evidence="2" id="KW-0812">Transmembrane</keyword>
<comment type="caution">
    <text evidence="3">The sequence shown here is derived from an EMBL/GenBank/DDBJ whole genome shotgun (WGS) entry which is preliminary data.</text>
</comment>